<dbReference type="Proteomes" id="UP001175261">
    <property type="component" value="Unassembled WGS sequence"/>
</dbReference>
<dbReference type="InterPro" id="IPR004827">
    <property type="entry name" value="bZIP"/>
</dbReference>
<dbReference type="AlphaFoldDB" id="A0AA39LBA1"/>
<name>A0AA39LBA1_SARSR</name>
<protein>
    <recommendedName>
        <fullName evidence="1">BZIP domain-containing protein</fullName>
    </recommendedName>
</protein>
<dbReference type="InterPro" id="IPR052635">
    <property type="entry name" value="Sec_Metab_Biosynth_Reg"/>
</dbReference>
<dbReference type="GO" id="GO:0003700">
    <property type="term" value="F:DNA-binding transcription factor activity"/>
    <property type="evidence" value="ECO:0007669"/>
    <property type="project" value="InterPro"/>
</dbReference>
<evidence type="ECO:0000313" key="3">
    <source>
        <dbReference type="Proteomes" id="UP001175261"/>
    </source>
</evidence>
<gene>
    <name evidence="2" type="ORF">NLU13_0942</name>
</gene>
<dbReference type="Gene3D" id="1.20.5.170">
    <property type="match status" value="1"/>
</dbReference>
<evidence type="ECO:0000313" key="2">
    <source>
        <dbReference type="EMBL" id="KAK0391441.1"/>
    </source>
</evidence>
<dbReference type="PANTHER" id="PTHR39607:SF1">
    <property type="entry name" value="B-ZIP TRANSCRIPTION FACTOR (EUROFUNG)"/>
    <property type="match status" value="1"/>
</dbReference>
<dbReference type="CDD" id="cd14688">
    <property type="entry name" value="bZIP_YAP"/>
    <property type="match status" value="1"/>
</dbReference>
<feature type="domain" description="BZIP" evidence="1">
    <location>
        <begin position="59"/>
        <end position="74"/>
    </location>
</feature>
<dbReference type="InterPro" id="IPR046347">
    <property type="entry name" value="bZIP_sf"/>
</dbReference>
<dbReference type="SUPFAM" id="SSF57959">
    <property type="entry name" value="Leucine zipper domain"/>
    <property type="match status" value="1"/>
</dbReference>
<dbReference type="PANTHER" id="PTHR39607">
    <property type="entry name" value="XANTHOCILLIN BIOSYNTHESIS CLUSTER TRANSCRIPTION FACTOR XANC-RELATED"/>
    <property type="match status" value="1"/>
</dbReference>
<evidence type="ECO:0000259" key="1">
    <source>
        <dbReference type="PROSITE" id="PS00036"/>
    </source>
</evidence>
<proteinExistence type="predicted"/>
<comment type="caution">
    <text evidence="2">The sequence shown here is derived from an EMBL/GenBank/DDBJ whole genome shotgun (WGS) entry which is preliminary data.</text>
</comment>
<dbReference type="EMBL" id="JAPDFR010000001">
    <property type="protein sequence ID" value="KAK0391441.1"/>
    <property type="molecule type" value="Genomic_DNA"/>
</dbReference>
<accession>A0AA39LBA1</accession>
<reference evidence="2" key="1">
    <citation type="submission" date="2022-10" db="EMBL/GenBank/DDBJ databases">
        <title>Determination and structural analysis of whole genome sequence of Sarocladium strictum F4-1.</title>
        <authorList>
            <person name="Hu L."/>
            <person name="Jiang Y."/>
        </authorList>
    </citation>
    <scope>NUCLEOTIDE SEQUENCE</scope>
    <source>
        <strain evidence="2">F4-1</strain>
    </source>
</reference>
<dbReference type="PROSITE" id="PS00036">
    <property type="entry name" value="BZIP_BASIC"/>
    <property type="match status" value="1"/>
</dbReference>
<keyword evidence="3" id="KW-1185">Reference proteome</keyword>
<organism evidence="2 3">
    <name type="scientific">Sarocladium strictum</name>
    <name type="common">Black bundle disease fungus</name>
    <name type="synonym">Acremonium strictum</name>
    <dbReference type="NCBI Taxonomy" id="5046"/>
    <lineage>
        <taxon>Eukaryota</taxon>
        <taxon>Fungi</taxon>
        <taxon>Dikarya</taxon>
        <taxon>Ascomycota</taxon>
        <taxon>Pezizomycotina</taxon>
        <taxon>Sordariomycetes</taxon>
        <taxon>Hypocreomycetidae</taxon>
        <taxon>Hypocreales</taxon>
        <taxon>Sarocladiaceae</taxon>
        <taxon>Sarocladium</taxon>
    </lineage>
</organism>
<sequence length="498" mass="55405">MPIRYIPGIERLRQARFLFLIRLIMASELSIGMLCGSTSTTRASIQDESPSNAQHPKDKKRIQNRVAQRAYRHRLKARLEDLQGKLDFYEKTSKLNGTGPHTTRTTSVTESIINCENQSHNDISVAGADEAADQLMLEHSEKLLTVSSVDNASERGSQPSSTFPQLEPQRELLQIDGFPLASTSGTLRALQQSRLSDHIPTDSDLSGVPISSRAISAPQEHNQPSLSQPECFAQDHFTDIIINDLQDIEGTDSSEPIIITSPERLSHTGLELWEHESIVDQAYNLMLSPNSTSATCLVPTDLSTKLGNDLRAKAHSALYDRLESALRRIEEDSFENLDALIAAYYGVIFTESSHLGSEQWLSRNRRLPQVLARIFQSSIQWTSWEQKVLSDEIMRVMEAKLAAEGDAAQDAFSTKWHNLASPESTASAAATEQITLEMRGLFIQKLPSLWVLLVSLSSRNRLILQKDRANIACAIILLLQLSGRVPKKQLLELVSACL</sequence>